<gene>
    <name evidence="1" type="primary">OJ1705_E12.46</name>
</gene>
<name>Q6EUE4_ORYSJ</name>
<dbReference type="EMBL" id="AP004070">
    <property type="protein sequence ID" value="BAD27725.1"/>
    <property type="molecule type" value="Genomic_DNA"/>
</dbReference>
<evidence type="ECO:0000313" key="1">
    <source>
        <dbReference type="EMBL" id="BAD27725.1"/>
    </source>
</evidence>
<sequence length="62" mass="6912">MYSLDSILAIPLHYHATLWAADVSTAKAYGGARRQVFSAPCQRLTSYQNLSRYLVDALEPLP</sequence>
<reference evidence="2" key="2">
    <citation type="journal article" date="2008" name="Nucleic Acids Res.">
        <title>The rice annotation project database (RAP-DB): 2008 update.</title>
        <authorList>
            <consortium name="The rice annotation project (RAP)"/>
        </authorList>
    </citation>
    <scope>GENOME REANNOTATION</scope>
    <source>
        <strain evidence="2">cv. Nipponbare</strain>
    </source>
</reference>
<proteinExistence type="predicted"/>
<accession>Q6EUE4</accession>
<dbReference type="Proteomes" id="UP000000763">
    <property type="component" value="Chromosome 2"/>
</dbReference>
<dbReference type="AlphaFoldDB" id="Q6EUE4"/>
<organism evidence="1 2">
    <name type="scientific">Oryza sativa subsp. japonica</name>
    <name type="common">Rice</name>
    <dbReference type="NCBI Taxonomy" id="39947"/>
    <lineage>
        <taxon>Eukaryota</taxon>
        <taxon>Viridiplantae</taxon>
        <taxon>Streptophyta</taxon>
        <taxon>Embryophyta</taxon>
        <taxon>Tracheophyta</taxon>
        <taxon>Spermatophyta</taxon>
        <taxon>Magnoliopsida</taxon>
        <taxon>Liliopsida</taxon>
        <taxon>Poales</taxon>
        <taxon>Poaceae</taxon>
        <taxon>BOP clade</taxon>
        <taxon>Oryzoideae</taxon>
        <taxon>Oryzeae</taxon>
        <taxon>Oryzinae</taxon>
        <taxon>Oryza</taxon>
        <taxon>Oryza sativa</taxon>
    </lineage>
</organism>
<evidence type="ECO:0000313" key="2">
    <source>
        <dbReference type="Proteomes" id="UP000000763"/>
    </source>
</evidence>
<protein>
    <submittedName>
        <fullName evidence="1">Uncharacterized protein</fullName>
    </submittedName>
</protein>
<reference evidence="2" key="1">
    <citation type="journal article" date="2005" name="Nature">
        <title>The map-based sequence of the rice genome.</title>
        <authorList>
            <consortium name="International rice genome sequencing project (IRGSP)"/>
            <person name="Matsumoto T."/>
            <person name="Wu J."/>
            <person name="Kanamori H."/>
            <person name="Katayose Y."/>
            <person name="Fujisawa M."/>
            <person name="Namiki N."/>
            <person name="Mizuno H."/>
            <person name="Yamamoto K."/>
            <person name="Antonio B.A."/>
            <person name="Baba T."/>
            <person name="Sakata K."/>
            <person name="Nagamura Y."/>
            <person name="Aoki H."/>
            <person name="Arikawa K."/>
            <person name="Arita K."/>
            <person name="Bito T."/>
            <person name="Chiden Y."/>
            <person name="Fujitsuka N."/>
            <person name="Fukunaka R."/>
            <person name="Hamada M."/>
            <person name="Harada C."/>
            <person name="Hayashi A."/>
            <person name="Hijishita S."/>
            <person name="Honda M."/>
            <person name="Hosokawa S."/>
            <person name="Ichikawa Y."/>
            <person name="Idonuma A."/>
            <person name="Iijima M."/>
            <person name="Ikeda M."/>
            <person name="Ikeno M."/>
            <person name="Ito K."/>
            <person name="Ito S."/>
            <person name="Ito T."/>
            <person name="Ito Y."/>
            <person name="Ito Y."/>
            <person name="Iwabuchi A."/>
            <person name="Kamiya K."/>
            <person name="Karasawa W."/>
            <person name="Kurita K."/>
            <person name="Katagiri S."/>
            <person name="Kikuta A."/>
            <person name="Kobayashi H."/>
            <person name="Kobayashi N."/>
            <person name="Machita K."/>
            <person name="Maehara T."/>
            <person name="Masukawa M."/>
            <person name="Mizubayashi T."/>
            <person name="Mukai Y."/>
            <person name="Nagasaki H."/>
            <person name="Nagata Y."/>
            <person name="Naito S."/>
            <person name="Nakashima M."/>
            <person name="Nakama Y."/>
            <person name="Nakamichi Y."/>
            <person name="Nakamura M."/>
            <person name="Meguro A."/>
            <person name="Negishi M."/>
            <person name="Ohta I."/>
            <person name="Ohta T."/>
            <person name="Okamoto M."/>
            <person name="Ono N."/>
            <person name="Saji S."/>
            <person name="Sakaguchi M."/>
            <person name="Sakai K."/>
            <person name="Shibata M."/>
            <person name="Shimokawa T."/>
            <person name="Song J."/>
            <person name="Takazaki Y."/>
            <person name="Terasawa K."/>
            <person name="Tsugane M."/>
            <person name="Tsuji K."/>
            <person name="Ueda S."/>
            <person name="Waki K."/>
            <person name="Yamagata H."/>
            <person name="Yamamoto M."/>
            <person name="Yamamoto S."/>
            <person name="Yamane H."/>
            <person name="Yoshiki S."/>
            <person name="Yoshihara R."/>
            <person name="Yukawa K."/>
            <person name="Zhong H."/>
            <person name="Yano M."/>
            <person name="Yuan Q."/>
            <person name="Ouyang S."/>
            <person name="Liu J."/>
            <person name="Jones K.M."/>
            <person name="Gansberger K."/>
            <person name="Moffat K."/>
            <person name="Hill J."/>
            <person name="Bera J."/>
            <person name="Fadrosh D."/>
            <person name="Jin S."/>
            <person name="Johri S."/>
            <person name="Kim M."/>
            <person name="Overton L."/>
            <person name="Reardon M."/>
            <person name="Tsitrin T."/>
            <person name="Vuong H."/>
            <person name="Weaver B."/>
            <person name="Ciecko A."/>
            <person name="Tallon L."/>
            <person name="Jackson J."/>
            <person name="Pai G."/>
            <person name="Aken S.V."/>
            <person name="Utterback T."/>
            <person name="Reidmuller S."/>
            <person name="Feldblyum T."/>
            <person name="Hsiao J."/>
            <person name="Zismann V."/>
            <person name="Iobst S."/>
            <person name="de Vazeille A.R."/>
            <person name="Buell C.R."/>
            <person name="Ying K."/>
            <person name="Li Y."/>
            <person name="Lu T."/>
            <person name="Huang Y."/>
            <person name="Zhao Q."/>
            <person name="Feng Q."/>
            <person name="Zhang L."/>
            <person name="Zhu J."/>
            <person name="Weng Q."/>
            <person name="Mu J."/>
            <person name="Lu Y."/>
            <person name="Fan D."/>
            <person name="Liu Y."/>
            <person name="Guan J."/>
            <person name="Zhang Y."/>
            <person name="Yu S."/>
            <person name="Liu X."/>
            <person name="Zhang Y."/>
            <person name="Hong G."/>
            <person name="Han B."/>
            <person name="Choisne N."/>
            <person name="Demange N."/>
            <person name="Orjeda G."/>
            <person name="Samain S."/>
            <person name="Cattolico L."/>
            <person name="Pelletier E."/>
            <person name="Couloux A."/>
            <person name="Segurens B."/>
            <person name="Wincker P."/>
            <person name="D'Hont A."/>
            <person name="Scarpelli C."/>
            <person name="Weissenbach J."/>
            <person name="Salanoubat M."/>
            <person name="Quetier F."/>
            <person name="Yu Y."/>
            <person name="Kim H.R."/>
            <person name="Rambo T."/>
            <person name="Currie J."/>
            <person name="Collura K."/>
            <person name="Luo M."/>
            <person name="Yang T."/>
            <person name="Ammiraju J.S.S."/>
            <person name="Engler F."/>
            <person name="Soderlund C."/>
            <person name="Wing R.A."/>
            <person name="Palmer L.E."/>
            <person name="de la Bastide M."/>
            <person name="Spiegel L."/>
            <person name="Nascimento L."/>
            <person name="Zutavern T."/>
            <person name="O'Shaughnessy A."/>
            <person name="Dike S."/>
            <person name="Dedhia N."/>
            <person name="Preston R."/>
            <person name="Balija V."/>
            <person name="McCombie W.R."/>
            <person name="Chow T."/>
            <person name="Chen H."/>
            <person name="Chung M."/>
            <person name="Chen C."/>
            <person name="Shaw J."/>
            <person name="Wu H."/>
            <person name="Hsiao K."/>
            <person name="Chao Y."/>
            <person name="Chu M."/>
            <person name="Cheng C."/>
            <person name="Hour A."/>
            <person name="Lee P."/>
            <person name="Lin S."/>
            <person name="Lin Y."/>
            <person name="Liou J."/>
            <person name="Liu S."/>
            <person name="Hsing Y."/>
            <person name="Raghuvanshi S."/>
            <person name="Mohanty A."/>
            <person name="Bharti A.K."/>
            <person name="Gaur A."/>
            <person name="Gupta V."/>
            <person name="Kumar D."/>
            <person name="Ravi V."/>
            <person name="Vij S."/>
            <person name="Kapur A."/>
            <person name="Khurana P."/>
            <person name="Khurana P."/>
            <person name="Khurana J.P."/>
            <person name="Tyagi A.K."/>
            <person name="Gaikwad K."/>
            <person name="Singh A."/>
            <person name="Dalal V."/>
            <person name="Srivastava S."/>
            <person name="Dixit A."/>
            <person name="Pal A.K."/>
            <person name="Ghazi I.A."/>
            <person name="Yadav M."/>
            <person name="Pandit A."/>
            <person name="Bhargava A."/>
            <person name="Sureshbabu K."/>
            <person name="Batra K."/>
            <person name="Sharma T.R."/>
            <person name="Mohapatra T."/>
            <person name="Singh N.K."/>
            <person name="Messing J."/>
            <person name="Nelson A.B."/>
            <person name="Fuks G."/>
            <person name="Kavchok S."/>
            <person name="Keizer G."/>
            <person name="Linton E."/>
            <person name="Llaca V."/>
            <person name="Song R."/>
            <person name="Tanyolac B."/>
            <person name="Young S."/>
            <person name="Ho-Il K."/>
            <person name="Hahn J.H."/>
            <person name="Sangsakoo G."/>
            <person name="Vanavichit A."/>
            <person name="de Mattos Luiz.A.T."/>
            <person name="Zimmer P.D."/>
            <person name="Malone G."/>
            <person name="Dellagostin O."/>
            <person name="de Oliveira A.C."/>
            <person name="Bevan M."/>
            <person name="Bancroft I."/>
            <person name="Minx P."/>
            <person name="Cordum H."/>
            <person name="Wilson R."/>
            <person name="Cheng Z."/>
            <person name="Jin W."/>
            <person name="Jiang J."/>
            <person name="Leong S.A."/>
            <person name="Iwama H."/>
            <person name="Gojobori T."/>
            <person name="Itoh T."/>
            <person name="Niimura Y."/>
            <person name="Fujii Y."/>
            <person name="Habara T."/>
            <person name="Sakai H."/>
            <person name="Sato Y."/>
            <person name="Wilson G."/>
            <person name="Kumar K."/>
            <person name="McCouch S."/>
            <person name="Juretic N."/>
            <person name="Hoen D."/>
            <person name="Wright S."/>
            <person name="Bruskiewich R."/>
            <person name="Bureau T."/>
            <person name="Miyao A."/>
            <person name="Hirochika H."/>
            <person name="Nishikawa T."/>
            <person name="Kadowaki K."/>
            <person name="Sugiura M."/>
            <person name="Burr B."/>
            <person name="Sasaki T."/>
        </authorList>
    </citation>
    <scope>NUCLEOTIDE SEQUENCE [LARGE SCALE GENOMIC DNA]</scope>
    <source>
        <strain evidence="2">cv. Nipponbare</strain>
    </source>
</reference>